<dbReference type="Gene3D" id="3.40.50.300">
    <property type="entry name" value="P-loop containing nucleotide triphosphate hydrolases"/>
    <property type="match status" value="2"/>
</dbReference>
<dbReference type="PROSITE" id="PS51194">
    <property type="entry name" value="HELICASE_CTER"/>
    <property type="match status" value="1"/>
</dbReference>
<dbReference type="PROSITE" id="PS50088">
    <property type="entry name" value="ANK_REPEAT"/>
    <property type="match status" value="1"/>
</dbReference>
<dbReference type="InterPro" id="IPR048333">
    <property type="entry name" value="HA2_WH"/>
</dbReference>
<gene>
    <name evidence="16" type="primary">LOC116203370</name>
</gene>
<dbReference type="InterPro" id="IPR007502">
    <property type="entry name" value="Helicase-assoc_dom"/>
</dbReference>
<evidence type="ECO:0000259" key="14">
    <source>
        <dbReference type="PROSITE" id="PS51194"/>
    </source>
</evidence>
<dbReference type="SMART" id="SM00393">
    <property type="entry name" value="R3H"/>
    <property type="match status" value="1"/>
</dbReference>
<dbReference type="GO" id="GO:0016787">
    <property type="term" value="F:hydrolase activity"/>
    <property type="evidence" value="ECO:0007669"/>
    <property type="project" value="UniProtKB-KW"/>
</dbReference>
<dbReference type="PROSITE" id="PS51061">
    <property type="entry name" value="R3H"/>
    <property type="match status" value="1"/>
</dbReference>
<dbReference type="SMART" id="SM00490">
    <property type="entry name" value="HELICc"/>
    <property type="match status" value="1"/>
</dbReference>
<dbReference type="InterPro" id="IPR036867">
    <property type="entry name" value="R3H_dom_sf"/>
</dbReference>
<feature type="compositionally biased region" description="Basic and acidic residues" evidence="11">
    <location>
        <begin position="128"/>
        <end position="138"/>
    </location>
</feature>
<dbReference type="OrthoDB" id="5600252at2759"/>
<evidence type="ECO:0000256" key="2">
    <source>
        <dbReference type="ARBA" id="ARBA00022741"/>
    </source>
</evidence>
<evidence type="ECO:0000259" key="12">
    <source>
        <dbReference type="PROSITE" id="PS51061"/>
    </source>
</evidence>
<dbReference type="RefSeq" id="XP_031390926.1">
    <property type="nucleotide sequence ID" value="XM_031535066.1"/>
</dbReference>
<dbReference type="InterPro" id="IPR014001">
    <property type="entry name" value="Helicase_ATP-bd"/>
</dbReference>
<protein>
    <submittedName>
        <fullName evidence="16">DExH-box ATP-dependent RNA helicase DExH6</fullName>
    </submittedName>
</protein>
<keyword evidence="6" id="KW-0694">RNA-binding</keyword>
<dbReference type="PROSITE" id="PS51192">
    <property type="entry name" value="HELICASE_ATP_BIND_1"/>
    <property type="match status" value="1"/>
</dbReference>
<dbReference type="PANTHER" id="PTHR18934:SF213">
    <property type="entry name" value="3'-5' RNA HELICASE YTHDC2"/>
    <property type="match status" value="1"/>
</dbReference>
<dbReference type="SUPFAM" id="SSF82708">
    <property type="entry name" value="R3H domain"/>
    <property type="match status" value="1"/>
</dbReference>
<keyword evidence="4 16" id="KW-0347">Helicase</keyword>
<proteinExistence type="inferred from homology"/>
<dbReference type="GO" id="GO:0005634">
    <property type="term" value="C:nucleus"/>
    <property type="evidence" value="ECO:0007669"/>
    <property type="project" value="UniProtKB-SubCell"/>
</dbReference>
<feature type="compositionally biased region" description="Polar residues" evidence="11">
    <location>
        <begin position="1135"/>
        <end position="1144"/>
    </location>
</feature>
<comment type="subcellular location">
    <subcellularLocation>
        <location evidence="1">Nucleus</location>
    </subcellularLocation>
</comment>
<dbReference type="Pfam" id="PF00271">
    <property type="entry name" value="Helicase_C"/>
    <property type="match status" value="1"/>
</dbReference>
<dbReference type="Pfam" id="PF00270">
    <property type="entry name" value="DEAD"/>
    <property type="match status" value="1"/>
</dbReference>
<evidence type="ECO:0000256" key="11">
    <source>
        <dbReference type="SAM" id="MobiDB-lite"/>
    </source>
</evidence>
<dbReference type="InterPro" id="IPR036770">
    <property type="entry name" value="Ankyrin_rpt-contain_sf"/>
</dbReference>
<dbReference type="PANTHER" id="PTHR18934">
    <property type="entry name" value="ATP-DEPENDENT RNA HELICASE"/>
    <property type="match status" value="1"/>
</dbReference>
<dbReference type="GO" id="GO:0005524">
    <property type="term" value="F:ATP binding"/>
    <property type="evidence" value="ECO:0007669"/>
    <property type="project" value="UniProtKB-KW"/>
</dbReference>
<keyword evidence="7" id="KW-0539">Nucleus</keyword>
<dbReference type="Pfam" id="PF12796">
    <property type="entry name" value="Ank_2"/>
    <property type="match status" value="1"/>
</dbReference>
<evidence type="ECO:0000256" key="8">
    <source>
        <dbReference type="ARBA" id="ARBA00047984"/>
    </source>
</evidence>
<feature type="region of interest" description="Disordered" evidence="11">
    <location>
        <begin position="60"/>
        <end position="82"/>
    </location>
</feature>
<dbReference type="Pfam" id="PF21010">
    <property type="entry name" value="HA2_C"/>
    <property type="match status" value="1"/>
</dbReference>
<feature type="region of interest" description="Disordered" evidence="11">
    <location>
        <begin position="1135"/>
        <end position="1310"/>
    </location>
</feature>
<dbReference type="SMART" id="SM00847">
    <property type="entry name" value="HA2"/>
    <property type="match status" value="1"/>
</dbReference>
<dbReference type="Proteomes" id="UP000515151">
    <property type="component" value="Chromosome 4"/>
</dbReference>
<feature type="region of interest" description="Disordered" evidence="11">
    <location>
        <begin position="986"/>
        <end position="1031"/>
    </location>
</feature>
<dbReference type="CDD" id="cd17917">
    <property type="entry name" value="DEXHc_RHA-like"/>
    <property type="match status" value="1"/>
</dbReference>
<dbReference type="Pfam" id="PF04408">
    <property type="entry name" value="WHD_HA2"/>
    <property type="match status" value="1"/>
</dbReference>
<dbReference type="GeneID" id="116203370"/>
<evidence type="ECO:0000256" key="4">
    <source>
        <dbReference type="ARBA" id="ARBA00022806"/>
    </source>
</evidence>
<dbReference type="CDD" id="cd18791">
    <property type="entry name" value="SF2_C_RHA"/>
    <property type="match status" value="1"/>
</dbReference>
<comment type="catalytic activity">
    <reaction evidence="8">
        <text>ATP + H2O = ADP + phosphate + H(+)</text>
        <dbReference type="Rhea" id="RHEA:13065"/>
        <dbReference type="ChEBI" id="CHEBI:15377"/>
        <dbReference type="ChEBI" id="CHEBI:15378"/>
        <dbReference type="ChEBI" id="CHEBI:30616"/>
        <dbReference type="ChEBI" id="CHEBI:43474"/>
        <dbReference type="ChEBI" id="CHEBI:456216"/>
        <dbReference type="EC" id="3.6.4.13"/>
    </reaction>
</comment>
<feature type="compositionally biased region" description="Polar residues" evidence="11">
    <location>
        <begin position="1246"/>
        <end position="1262"/>
    </location>
</feature>
<evidence type="ECO:0000256" key="7">
    <source>
        <dbReference type="ARBA" id="ARBA00023242"/>
    </source>
</evidence>
<dbReference type="FunFam" id="3.40.50.300:FF:000526">
    <property type="entry name" value="DExH-box ATP-dependent RNA helicase DExH3"/>
    <property type="match status" value="1"/>
</dbReference>
<dbReference type="FunFam" id="1.20.120.1080:FF:000011">
    <property type="entry name" value="DExH-box ATP-dependent RNA helicase DExH6"/>
    <property type="match status" value="1"/>
</dbReference>
<evidence type="ECO:0000256" key="10">
    <source>
        <dbReference type="PROSITE-ProRule" id="PRU00023"/>
    </source>
</evidence>
<keyword evidence="15" id="KW-1185">Reference proteome</keyword>
<dbReference type="InterPro" id="IPR011545">
    <property type="entry name" value="DEAD/DEAH_box_helicase_dom"/>
</dbReference>
<dbReference type="Gene3D" id="1.20.120.1080">
    <property type="match status" value="1"/>
</dbReference>
<keyword evidence="10" id="KW-0040">ANK repeat</keyword>
<comment type="similarity">
    <text evidence="9">Belongs to the DExH box helicase family.</text>
</comment>
<dbReference type="SUPFAM" id="SSF52540">
    <property type="entry name" value="P-loop containing nucleoside triphosphate hydrolases"/>
    <property type="match status" value="2"/>
</dbReference>
<evidence type="ECO:0000313" key="15">
    <source>
        <dbReference type="Proteomes" id="UP000515151"/>
    </source>
</evidence>
<sequence length="1310" mass="144617">MGKKRPRKGESRPVTEETGIRISNMLQRFRLSNDEVYTFNEELSNHERAIVHKVCRKMGLKSKSSGRGKERRVSVYKTKKKKDEKKANESLSFLSLSQQTKEVLQELFTTYPPDDAARMGKAMGKQVDNSDARKRKKDDMFRKPSMNKAEIVKKVESLSSKLEKANLREVADQRSKLPISSFKDVILSTVESHQVVLVSGETGCGKTTQVPQFLLDSMWAKGKACKIVCTQPRRISATSVAERICYERGEKIGDDIGYKIRLESKGGRNSSIVFCTNGVLLRVLITGGVSGSKKENLAKDSKDAVSDITHIIVDEIHERDRYSDFMLAIIRDILPSYPHLRLILMSATIDVERFSAYFGGCPVICVPGFTHTVKAFYLEDVLSILNSEQDNHLNSTSSGLNEDIELTEEDKAALDDAINLAWMNDDFDPLLDFVSSEGNAKVYNHQHSVTGMTPLMVFAGKGRTDDVRMLLTFRADCHLKSKNGATALEWAERENQLEVADLLRKEQENVHANSMEEKQLLDKYLATVNPEFIDVVLIEKLLKKICADSKVGAILIFLPGWDDINKTRDRLLASPFFKDPSKFIIISLHSMIPSADQNKVFKRPPPGCRKIILSTNIAETSITIDDVVYVIDSGRMKEKSYDPYNNVSTLQSSWVSKASAKQREGRAGRCQPGICYHLYSKTRAAALPDFQDPEIKRVPIEEICLQVKMLDPDGKIEDFLLRTLDPPVPETIQNAILLLQDIGALSSDEKLTQLGAKLGALPVHPSTSKMLFFAIMMNCLDPALTLACASDYRDPFTLPMLPNEKKRAAAAKAELASLYNGQGDHLALIAAFECWKRAKERSRESQFCSQYFVSSGTMNMLYGMRNQLERELFHNGFIPENAASCSINARDPGIVHAVLVAGLYPVVGKLLPPGKGSKRLVETAKGEKVRLHSPSTKPAFSKVGDQLLVVYDEVTRGEGTAYIRKCTIVGSLPVLLLATEIAVAPAEDDDNGGDGDESDEDDEDEYDSDDGNENEINKNESAGRNGKRVMSSPGSAVTVIADGWLYFGSTSLDIAQIYCLREQLLEAMLFKVTNPSKILPPGVKAYVYATARILSYDGLTGIPPLSMSDEAETDEAVQGSKAQVKRSGSINWIRNLMNDGNSKSPGGRDILSSFKGKPDRFGPSNYAIQLPFPSAPPNPERGAPSYGPPHQSKRQPLASASSVPQHRPPSQGPLSGRHRKGPSNQSNWRPIQSALMAPQQRPIPQGPSSARNHKGPSNQGNGQPIRPASSAPHQKPLPRDHSLVGYGSGMYGPYGPRGDTLKRPRGNMSG</sequence>
<name>A0A6P8DBQ4_PUNGR</name>
<accession>A0A6P8DBQ4</accession>
<dbReference type="Gene3D" id="1.25.40.20">
    <property type="entry name" value="Ankyrin repeat-containing domain"/>
    <property type="match status" value="1"/>
</dbReference>
<dbReference type="SMART" id="SM00248">
    <property type="entry name" value="ANK"/>
    <property type="match status" value="2"/>
</dbReference>
<dbReference type="FunFam" id="3.40.50.300:FF:000860">
    <property type="entry name" value="DExH-box ATP-dependent RNA helicase DExH6"/>
    <property type="match status" value="1"/>
</dbReference>
<dbReference type="SUPFAM" id="SSF48403">
    <property type="entry name" value="Ankyrin repeat"/>
    <property type="match status" value="1"/>
</dbReference>
<dbReference type="GO" id="GO:0003677">
    <property type="term" value="F:DNA binding"/>
    <property type="evidence" value="ECO:0007669"/>
    <property type="project" value="UniProtKB-ARBA"/>
</dbReference>
<evidence type="ECO:0000256" key="3">
    <source>
        <dbReference type="ARBA" id="ARBA00022801"/>
    </source>
</evidence>
<dbReference type="GO" id="GO:0003723">
    <property type="term" value="F:RNA binding"/>
    <property type="evidence" value="ECO:0007669"/>
    <property type="project" value="UniProtKB-KW"/>
</dbReference>
<reference evidence="16" key="2">
    <citation type="submission" date="2025-08" db="UniProtKB">
        <authorList>
            <consortium name="RefSeq"/>
        </authorList>
    </citation>
    <scope>IDENTIFICATION</scope>
    <source>
        <tissue evidence="16">Leaf</tissue>
    </source>
</reference>
<reference evidence="15" key="1">
    <citation type="journal article" date="2020" name="Plant Biotechnol. J.">
        <title>The pomegranate (Punica granatum L.) draft genome dissects genetic divergence between soft- and hard-seeded cultivars.</title>
        <authorList>
            <person name="Luo X."/>
            <person name="Li H."/>
            <person name="Wu Z."/>
            <person name="Yao W."/>
            <person name="Zhao P."/>
            <person name="Cao D."/>
            <person name="Yu H."/>
            <person name="Li K."/>
            <person name="Poudel K."/>
            <person name="Zhao D."/>
            <person name="Zhang F."/>
            <person name="Xia X."/>
            <person name="Chen L."/>
            <person name="Wang Q."/>
            <person name="Jing D."/>
            <person name="Cao S."/>
        </authorList>
    </citation>
    <scope>NUCLEOTIDE SEQUENCE [LARGE SCALE GENOMIC DNA]</scope>
    <source>
        <strain evidence="15">cv. Tunisia</strain>
    </source>
</reference>
<dbReference type="InterPro" id="IPR001650">
    <property type="entry name" value="Helicase_C-like"/>
</dbReference>
<feature type="domain" description="Helicase C-terminal" evidence="14">
    <location>
        <begin position="537"/>
        <end position="711"/>
    </location>
</feature>
<evidence type="ECO:0000259" key="13">
    <source>
        <dbReference type="PROSITE" id="PS51192"/>
    </source>
</evidence>
<dbReference type="SMART" id="SM00487">
    <property type="entry name" value="DEXDc"/>
    <property type="match status" value="1"/>
</dbReference>
<organism evidence="15 16">
    <name type="scientific">Punica granatum</name>
    <name type="common">Pomegranate</name>
    <dbReference type="NCBI Taxonomy" id="22663"/>
    <lineage>
        <taxon>Eukaryota</taxon>
        <taxon>Viridiplantae</taxon>
        <taxon>Streptophyta</taxon>
        <taxon>Embryophyta</taxon>
        <taxon>Tracheophyta</taxon>
        <taxon>Spermatophyta</taxon>
        <taxon>Magnoliopsida</taxon>
        <taxon>eudicotyledons</taxon>
        <taxon>Gunneridae</taxon>
        <taxon>Pentapetalae</taxon>
        <taxon>rosids</taxon>
        <taxon>malvids</taxon>
        <taxon>Myrtales</taxon>
        <taxon>Lythraceae</taxon>
        <taxon>Punica</taxon>
    </lineage>
</organism>
<dbReference type="Gene3D" id="3.30.1370.50">
    <property type="entry name" value="R3H-like domain"/>
    <property type="match status" value="1"/>
</dbReference>
<feature type="region of interest" description="Disordered" evidence="11">
    <location>
        <begin position="115"/>
        <end position="138"/>
    </location>
</feature>
<feature type="domain" description="R3H" evidence="12">
    <location>
        <begin position="16"/>
        <end position="79"/>
    </location>
</feature>
<keyword evidence="2" id="KW-0547">Nucleotide-binding</keyword>
<evidence type="ECO:0000313" key="16">
    <source>
        <dbReference type="RefSeq" id="XP_031390926.1"/>
    </source>
</evidence>
<feature type="repeat" description="ANK" evidence="10">
    <location>
        <begin position="450"/>
        <end position="482"/>
    </location>
</feature>
<feature type="domain" description="Helicase ATP-binding" evidence="13">
    <location>
        <begin position="187"/>
        <end position="367"/>
    </location>
</feature>
<keyword evidence="3" id="KW-0378">Hydrolase</keyword>
<feature type="compositionally biased region" description="Acidic residues" evidence="11">
    <location>
        <begin position="986"/>
        <end position="1013"/>
    </location>
</feature>
<dbReference type="Pfam" id="PF01424">
    <property type="entry name" value="R3H"/>
    <property type="match status" value="1"/>
</dbReference>
<dbReference type="InterPro" id="IPR002110">
    <property type="entry name" value="Ankyrin_rpt"/>
</dbReference>
<evidence type="ECO:0000256" key="6">
    <source>
        <dbReference type="ARBA" id="ARBA00022884"/>
    </source>
</evidence>
<dbReference type="InterPro" id="IPR001374">
    <property type="entry name" value="R3H_dom"/>
</dbReference>
<dbReference type="InterPro" id="IPR027417">
    <property type="entry name" value="P-loop_NTPase"/>
</dbReference>
<keyword evidence="5" id="KW-0067">ATP-binding</keyword>
<evidence type="ECO:0000256" key="1">
    <source>
        <dbReference type="ARBA" id="ARBA00004123"/>
    </source>
</evidence>
<dbReference type="FunFam" id="3.30.1370.50:FF:000002">
    <property type="entry name" value="Immunoglobulin mu DNA-binding protein 2"/>
    <property type="match status" value="1"/>
</dbReference>
<dbReference type="GO" id="GO:0003724">
    <property type="term" value="F:RNA helicase activity"/>
    <property type="evidence" value="ECO:0007669"/>
    <property type="project" value="UniProtKB-EC"/>
</dbReference>
<evidence type="ECO:0000256" key="9">
    <source>
        <dbReference type="ARBA" id="ARBA00060772"/>
    </source>
</evidence>
<evidence type="ECO:0000256" key="5">
    <source>
        <dbReference type="ARBA" id="ARBA00022840"/>
    </source>
</evidence>